<name>A0A367FKW0_9ACTN</name>
<sequence>MFAMMMNYLWDDAEKSTAHGRGAGFSRRRMRGPTLAFCAGGVIYGMRAVVGKGFRRGQGGPL</sequence>
<protein>
    <submittedName>
        <fullName evidence="1">Uncharacterized protein</fullName>
    </submittedName>
</protein>
<dbReference type="Proteomes" id="UP000253094">
    <property type="component" value="Unassembled WGS sequence"/>
</dbReference>
<evidence type="ECO:0000313" key="1">
    <source>
        <dbReference type="EMBL" id="RCG30934.1"/>
    </source>
</evidence>
<dbReference type="EMBL" id="QOIL01000006">
    <property type="protein sequence ID" value="RCG30934.1"/>
    <property type="molecule type" value="Genomic_DNA"/>
</dbReference>
<comment type="caution">
    <text evidence="1">The sequence shown here is derived from an EMBL/GenBank/DDBJ whole genome shotgun (WGS) entry which is preliminary data.</text>
</comment>
<organism evidence="1 2">
    <name type="scientific">Sphaerisporangium album</name>
    <dbReference type="NCBI Taxonomy" id="509200"/>
    <lineage>
        <taxon>Bacteria</taxon>
        <taxon>Bacillati</taxon>
        <taxon>Actinomycetota</taxon>
        <taxon>Actinomycetes</taxon>
        <taxon>Streptosporangiales</taxon>
        <taxon>Streptosporangiaceae</taxon>
        <taxon>Sphaerisporangium</taxon>
    </lineage>
</organism>
<evidence type="ECO:0000313" key="2">
    <source>
        <dbReference type="Proteomes" id="UP000253094"/>
    </source>
</evidence>
<dbReference type="AlphaFoldDB" id="A0A367FKW0"/>
<reference evidence="1 2" key="1">
    <citation type="submission" date="2018-06" db="EMBL/GenBank/DDBJ databases">
        <title>Sphaerisporangium craniellae sp. nov., isolated from a marine sponge in the South China Sea.</title>
        <authorList>
            <person name="Li L."/>
        </authorList>
    </citation>
    <scope>NUCLEOTIDE SEQUENCE [LARGE SCALE GENOMIC DNA]</scope>
    <source>
        <strain evidence="1 2">CCTCC AA 208026</strain>
    </source>
</reference>
<keyword evidence="2" id="KW-1185">Reference proteome</keyword>
<accession>A0A367FKW0</accession>
<proteinExistence type="predicted"/>
<gene>
    <name evidence="1" type="ORF">DQ384_13345</name>
</gene>